<dbReference type="GeneID" id="94434751"/>
<protein>
    <submittedName>
        <fullName evidence="1">Uncharacterized protein</fullName>
    </submittedName>
</protein>
<evidence type="ECO:0000313" key="1">
    <source>
        <dbReference type="EMBL" id="PHJ14748.1"/>
    </source>
</evidence>
<gene>
    <name evidence="1" type="ORF">CSUI_011442</name>
</gene>
<comment type="caution">
    <text evidence="1">The sequence shown here is derived from an EMBL/GenBank/DDBJ whole genome shotgun (WGS) entry which is preliminary data.</text>
</comment>
<dbReference type="Proteomes" id="UP000221165">
    <property type="component" value="Unassembled WGS sequence"/>
</dbReference>
<dbReference type="AlphaFoldDB" id="A0A2C6KDG4"/>
<evidence type="ECO:0000313" key="2">
    <source>
        <dbReference type="Proteomes" id="UP000221165"/>
    </source>
</evidence>
<dbReference type="EMBL" id="MIGC01011816">
    <property type="protein sequence ID" value="PHJ14748.1"/>
    <property type="molecule type" value="Genomic_DNA"/>
</dbReference>
<dbReference type="RefSeq" id="XP_067916484.1">
    <property type="nucleotide sequence ID" value="XM_068071540.1"/>
</dbReference>
<proteinExistence type="predicted"/>
<name>A0A2C6KDG4_9APIC</name>
<organism evidence="1 2">
    <name type="scientific">Cystoisospora suis</name>
    <dbReference type="NCBI Taxonomy" id="483139"/>
    <lineage>
        <taxon>Eukaryota</taxon>
        <taxon>Sar</taxon>
        <taxon>Alveolata</taxon>
        <taxon>Apicomplexa</taxon>
        <taxon>Conoidasida</taxon>
        <taxon>Coccidia</taxon>
        <taxon>Eucoccidiorida</taxon>
        <taxon>Eimeriorina</taxon>
        <taxon>Sarcocystidae</taxon>
        <taxon>Cystoisospora</taxon>
    </lineage>
</organism>
<feature type="non-terminal residue" evidence="1">
    <location>
        <position position="86"/>
    </location>
</feature>
<keyword evidence="2" id="KW-1185">Reference proteome</keyword>
<dbReference type="VEuPathDB" id="ToxoDB:CSUI_011442"/>
<reference evidence="1 2" key="1">
    <citation type="journal article" date="2017" name="Int. J. Parasitol.">
        <title>The genome of the protozoan parasite Cystoisospora suis and a reverse vaccinology approach to identify vaccine candidates.</title>
        <authorList>
            <person name="Palmieri N."/>
            <person name="Shrestha A."/>
            <person name="Ruttkowski B."/>
            <person name="Beck T."/>
            <person name="Vogl C."/>
            <person name="Tomley F."/>
            <person name="Blake D.P."/>
            <person name="Joachim A."/>
        </authorList>
    </citation>
    <scope>NUCLEOTIDE SEQUENCE [LARGE SCALE GENOMIC DNA]</scope>
    <source>
        <strain evidence="1 2">Wien I</strain>
    </source>
</reference>
<sequence>MKEDLLVSSSRFLFLFSYHSSFGLVDQLLLSIHPALRRSIDHAGNDRREKVHCCSPYPSSSSDLPASFSPPFCLLKSWVVIIRTLF</sequence>
<accession>A0A2C6KDG4</accession>